<keyword evidence="12" id="KW-1185">Reference proteome</keyword>
<protein>
    <recommendedName>
        <fullName evidence="13">Cytochrome P450</fullName>
    </recommendedName>
</protein>
<reference evidence="11 12" key="1">
    <citation type="journal article" date="2024" name="G3 (Bethesda)">
        <title>Genome assembly of Hibiscus sabdariffa L. provides insights into metabolisms of medicinal natural products.</title>
        <authorList>
            <person name="Kim T."/>
        </authorList>
    </citation>
    <scope>NUCLEOTIDE SEQUENCE [LARGE SCALE GENOMIC DNA]</scope>
    <source>
        <strain evidence="11">TK-2024</strain>
        <tissue evidence="11">Old leaves</tissue>
    </source>
</reference>
<evidence type="ECO:0000313" key="12">
    <source>
        <dbReference type="Proteomes" id="UP001472677"/>
    </source>
</evidence>
<dbReference type="EMBL" id="JBBPBM010000038">
    <property type="protein sequence ID" value="KAK8527515.1"/>
    <property type="molecule type" value="Genomic_DNA"/>
</dbReference>
<evidence type="ECO:0000256" key="10">
    <source>
        <dbReference type="RuleBase" id="RU000461"/>
    </source>
</evidence>
<evidence type="ECO:0000256" key="9">
    <source>
        <dbReference type="ARBA" id="ARBA00023136"/>
    </source>
</evidence>
<gene>
    <name evidence="11" type="ORF">V6N12_054722</name>
</gene>
<evidence type="ECO:0008006" key="13">
    <source>
        <dbReference type="Google" id="ProtNLM"/>
    </source>
</evidence>
<keyword evidence="8 10" id="KW-0503">Monooxygenase</keyword>
<dbReference type="PRINTS" id="PR00385">
    <property type="entry name" value="P450"/>
</dbReference>
<keyword evidence="6 10" id="KW-0560">Oxidoreductase</keyword>
<dbReference type="InterPro" id="IPR002401">
    <property type="entry name" value="Cyt_P450_E_grp-I"/>
</dbReference>
<evidence type="ECO:0000256" key="5">
    <source>
        <dbReference type="ARBA" id="ARBA00022723"/>
    </source>
</evidence>
<evidence type="ECO:0000256" key="1">
    <source>
        <dbReference type="ARBA" id="ARBA00001971"/>
    </source>
</evidence>
<evidence type="ECO:0000256" key="2">
    <source>
        <dbReference type="ARBA" id="ARBA00004370"/>
    </source>
</evidence>
<comment type="caution">
    <text evidence="11">The sequence shown here is derived from an EMBL/GenBank/DDBJ whole genome shotgun (WGS) entry which is preliminary data.</text>
</comment>
<organism evidence="11 12">
    <name type="scientific">Hibiscus sabdariffa</name>
    <name type="common">roselle</name>
    <dbReference type="NCBI Taxonomy" id="183260"/>
    <lineage>
        <taxon>Eukaryota</taxon>
        <taxon>Viridiplantae</taxon>
        <taxon>Streptophyta</taxon>
        <taxon>Embryophyta</taxon>
        <taxon>Tracheophyta</taxon>
        <taxon>Spermatophyta</taxon>
        <taxon>Magnoliopsida</taxon>
        <taxon>eudicotyledons</taxon>
        <taxon>Gunneridae</taxon>
        <taxon>Pentapetalae</taxon>
        <taxon>rosids</taxon>
        <taxon>malvids</taxon>
        <taxon>Malvales</taxon>
        <taxon>Malvaceae</taxon>
        <taxon>Malvoideae</taxon>
        <taxon>Hibiscus</taxon>
    </lineage>
</organism>
<dbReference type="PROSITE" id="PS00086">
    <property type="entry name" value="CYTOCHROME_P450"/>
    <property type="match status" value="1"/>
</dbReference>
<evidence type="ECO:0000256" key="3">
    <source>
        <dbReference type="ARBA" id="ARBA00010617"/>
    </source>
</evidence>
<dbReference type="InterPro" id="IPR001128">
    <property type="entry name" value="Cyt_P450"/>
</dbReference>
<comment type="subcellular location">
    <subcellularLocation>
        <location evidence="2">Membrane</location>
    </subcellularLocation>
</comment>
<evidence type="ECO:0000256" key="6">
    <source>
        <dbReference type="ARBA" id="ARBA00023002"/>
    </source>
</evidence>
<dbReference type="PANTHER" id="PTHR47943:SF9">
    <property type="entry name" value="CYTOCHROME P450"/>
    <property type="match status" value="1"/>
</dbReference>
<dbReference type="Pfam" id="PF00067">
    <property type="entry name" value="p450"/>
    <property type="match status" value="2"/>
</dbReference>
<comment type="cofactor">
    <cofactor evidence="1">
        <name>heme</name>
        <dbReference type="ChEBI" id="CHEBI:30413"/>
    </cofactor>
</comment>
<dbReference type="PANTHER" id="PTHR47943">
    <property type="entry name" value="CYTOCHROME P450 93A3-LIKE"/>
    <property type="match status" value="1"/>
</dbReference>
<dbReference type="CDD" id="cd11072">
    <property type="entry name" value="CYP71-like"/>
    <property type="match status" value="1"/>
</dbReference>
<evidence type="ECO:0000256" key="8">
    <source>
        <dbReference type="ARBA" id="ARBA00023033"/>
    </source>
</evidence>
<evidence type="ECO:0000256" key="7">
    <source>
        <dbReference type="ARBA" id="ARBA00023004"/>
    </source>
</evidence>
<accession>A0ABR2D1A0</accession>
<keyword evidence="4 10" id="KW-0349">Heme</keyword>
<sequence length="493" mass="55505">MALFSQMPSTMALFLVLLGTLSSFIYFFRALTTNKNDRKLPPGPAPLPIIGNLHMLGKLPHQSLHCLAQRYGPIMSIKLGHVPTIVVSSPEAAEVFLKVHDVVFASRPKVQSSDYVTCGAKGLAFTEYGSYWRTVRKWCILHLLSASKVECFAPVRKAEMVSLVESVRAMAAEGVTLNLSQQVAKVVEVIMSRVIFGRCMDDEVELKPLIDETMYLAGVFNLSDYIPFLAPLDLQGIERRLKRTSNGLHAFFDKLIDEIEQGSTNIEEPKSYTDFFHVMVSLLNTPMNPTDKVQYIIGRENIKAIMVDMVAASFDTTATAIEWTLSELLRHPRVMAGLQHELETTVGRNRMVEESDLPKLTYLNMVIKESFRLHPVAARESRILVNVWSMGRDRTVWSDNAEEFFPERFENSSIDLRGHDFQLIPFGAGRRGCPGTQLGLTTLRLIIAQLVHCFDWELPDAMLPNELDMTEKFGLSLPRANHLFAKPAYRLVG</sequence>
<dbReference type="PRINTS" id="PR00463">
    <property type="entry name" value="EP450I"/>
</dbReference>
<dbReference type="Gene3D" id="1.10.630.10">
    <property type="entry name" value="Cytochrome P450"/>
    <property type="match status" value="1"/>
</dbReference>
<keyword evidence="9" id="KW-0472">Membrane</keyword>
<comment type="similarity">
    <text evidence="3 10">Belongs to the cytochrome P450 family.</text>
</comment>
<proteinExistence type="inferred from homology"/>
<evidence type="ECO:0000256" key="4">
    <source>
        <dbReference type="ARBA" id="ARBA00022617"/>
    </source>
</evidence>
<evidence type="ECO:0000313" key="11">
    <source>
        <dbReference type="EMBL" id="KAK8527515.1"/>
    </source>
</evidence>
<dbReference type="Proteomes" id="UP001472677">
    <property type="component" value="Unassembled WGS sequence"/>
</dbReference>
<dbReference type="InterPro" id="IPR036396">
    <property type="entry name" value="Cyt_P450_sf"/>
</dbReference>
<dbReference type="InterPro" id="IPR017972">
    <property type="entry name" value="Cyt_P450_CS"/>
</dbReference>
<name>A0ABR2D1A0_9ROSI</name>
<keyword evidence="5 10" id="KW-0479">Metal-binding</keyword>
<keyword evidence="7 10" id="KW-0408">Iron</keyword>
<dbReference type="SUPFAM" id="SSF48264">
    <property type="entry name" value="Cytochrome P450"/>
    <property type="match status" value="1"/>
</dbReference>